<dbReference type="SUPFAM" id="SSF48498">
    <property type="entry name" value="Tetracyclin repressor-like, C-terminal domain"/>
    <property type="match status" value="1"/>
</dbReference>
<comment type="caution">
    <text evidence="4">The sequence shown here is derived from an EMBL/GenBank/DDBJ whole genome shotgun (WGS) entry which is preliminary data.</text>
</comment>
<dbReference type="EMBL" id="JBHUIY010000012">
    <property type="protein sequence ID" value="MFD2233702.1"/>
    <property type="molecule type" value="Genomic_DNA"/>
</dbReference>
<dbReference type="PROSITE" id="PS50977">
    <property type="entry name" value="HTH_TETR_2"/>
    <property type="match status" value="1"/>
</dbReference>
<dbReference type="PANTHER" id="PTHR30055:SF146">
    <property type="entry name" value="HTH-TYPE TRANSCRIPTIONAL DUAL REGULATOR CECR"/>
    <property type="match status" value="1"/>
</dbReference>
<dbReference type="InterPro" id="IPR023772">
    <property type="entry name" value="DNA-bd_HTH_TetR-type_CS"/>
</dbReference>
<evidence type="ECO:0000256" key="2">
    <source>
        <dbReference type="PROSITE-ProRule" id="PRU00335"/>
    </source>
</evidence>
<evidence type="ECO:0000313" key="5">
    <source>
        <dbReference type="Proteomes" id="UP001597296"/>
    </source>
</evidence>
<proteinExistence type="predicted"/>
<protein>
    <submittedName>
        <fullName evidence="4">TetR/AcrR family transcriptional regulator</fullName>
    </submittedName>
</protein>
<name>A0ABW5CCI2_9PROT</name>
<dbReference type="InterPro" id="IPR036271">
    <property type="entry name" value="Tet_transcr_reg_TetR-rel_C_sf"/>
</dbReference>
<dbReference type="InterPro" id="IPR009057">
    <property type="entry name" value="Homeodomain-like_sf"/>
</dbReference>
<dbReference type="RefSeq" id="WP_377315564.1">
    <property type="nucleotide sequence ID" value="NZ_JBHUIY010000012.1"/>
</dbReference>
<evidence type="ECO:0000256" key="1">
    <source>
        <dbReference type="ARBA" id="ARBA00023125"/>
    </source>
</evidence>
<dbReference type="InterPro" id="IPR001647">
    <property type="entry name" value="HTH_TetR"/>
</dbReference>
<dbReference type="InterPro" id="IPR039536">
    <property type="entry name" value="TetR_C_Proteobacteria"/>
</dbReference>
<dbReference type="Pfam" id="PF00440">
    <property type="entry name" value="TetR_N"/>
    <property type="match status" value="1"/>
</dbReference>
<dbReference type="Gene3D" id="1.10.10.60">
    <property type="entry name" value="Homeodomain-like"/>
    <property type="match status" value="1"/>
</dbReference>
<gene>
    <name evidence="4" type="ORF">ACFSNB_07790</name>
</gene>
<sequence length="209" mass="22267">MPVSTRCARSAAKRDAILDAACAVFLEQGYAAASMDAVAARAGVSKATIYAHFTDKDDLFGAVIRARCERNRTFAPVGPALDARATLTMVGRRLLELLLQPDTLAVYRLVTAEAPRQPELARAFYESGPGTGKAEIARMLVDLGRRGLLAVEDPWRMADLFTGMLRADLFMRTLLGLPQPEGSSIDQAVAAAVDTMLRAFAPSPAGAAG</sequence>
<accession>A0ABW5CCI2</accession>
<dbReference type="PROSITE" id="PS01081">
    <property type="entry name" value="HTH_TETR_1"/>
    <property type="match status" value="1"/>
</dbReference>
<feature type="DNA-binding region" description="H-T-H motif" evidence="2">
    <location>
        <begin position="34"/>
        <end position="53"/>
    </location>
</feature>
<feature type="domain" description="HTH tetR-type" evidence="3">
    <location>
        <begin position="11"/>
        <end position="71"/>
    </location>
</feature>
<dbReference type="PRINTS" id="PR00455">
    <property type="entry name" value="HTHTETR"/>
</dbReference>
<dbReference type="SUPFAM" id="SSF46689">
    <property type="entry name" value="Homeodomain-like"/>
    <property type="match status" value="1"/>
</dbReference>
<evidence type="ECO:0000313" key="4">
    <source>
        <dbReference type="EMBL" id="MFD2233702.1"/>
    </source>
</evidence>
<evidence type="ECO:0000259" key="3">
    <source>
        <dbReference type="PROSITE" id="PS50977"/>
    </source>
</evidence>
<organism evidence="4 5">
    <name type="scientific">Phaeospirillum tilakii</name>
    <dbReference type="NCBI Taxonomy" id="741673"/>
    <lineage>
        <taxon>Bacteria</taxon>
        <taxon>Pseudomonadati</taxon>
        <taxon>Pseudomonadota</taxon>
        <taxon>Alphaproteobacteria</taxon>
        <taxon>Rhodospirillales</taxon>
        <taxon>Rhodospirillaceae</taxon>
        <taxon>Phaeospirillum</taxon>
    </lineage>
</organism>
<dbReference type="Proteomes" id="UP001597296">
    <property type="component" value="Unassembled WGS sequence"/>
</dbReference>
<keyword evidence="5" id="KW-1185">Reference proteome</keyword>
<dbReference type="Gene3D" id="1.10.357.10">
    <property type="entry name" value="Tetracycline Repressor, domain 2"/>
    <property type="match status" value="1"/>
</dbReference>
<dbReference type="InterPro" id="IPR050109">
    <property type="entry name" value="HTH-type_TetR-like_transc_reg"/>
</dbReference>
<dbReference type="Pfam" id="PF14246">
    <property type="entry name" value="TetR_C_7"/>
    <property type="match status" value="1"/>
</dbReference>
<keyword evidence="1 2" id="KW-0238">DNA-binding</keyword>
<dbReference type="PANTHER" id="PTHR30055">
    <property type="entry name" value="HTH-TYPE TRANSCRIPTIONAL REGULATOR RUTR"/>
    <property type="match status" value="1"/>
</dbReference>
<reference evidence="5" key="1">
    <citation type="journal article" date="2019" name="Int. J. Syst. Evol. Microbiol.">
        <title>The Global Catalogue of Microorganisms (GCM) 10K type strain sequencing project: providing services to taxonomists for standard genome sequencing and annotation.</title>
        <authorList>
            <consortium name="The Broad Institute Genomics Platform"/>
            <consortium name="The Broad Institute Genome Sequencing Center for Infectious Disease"/>
            <person name="Wu L."/>
            <person name="Ma J."/>
        </authorList>
    </citation>
    <scope>NUCLEOTIDE SEQUENCE [LARGE SCALE GENOMIC DNA]</scope>
    <source>
        <strain evidence="5">KCTC 15012</strain>
    </source>
</reference>